<dbReference type="Proteomes" id="UP001500729">
    <property type="component" value="Unassembled WGS sequence"/>
</dbReference>
<proteinExistence type="predicted"/>
<keyword evidence="1" id="KW-1133">Transmembrane helix</keyword>
<evidence type="ECO:0000256" key="1">
    <source>
        <dbReference type="SAM" id="Phobius"/>
    </source>
</evidence>
<evidence type="ECO:0000313" key="3">
    <source>
        <dbReference type="Proteomes" id="UP001500729"/>
    </source>
</evidence>
<accession>A0ABN1DBL2</accession>
<gene>
    <name evidence="2" type="ORF">GCM10009533_42540</name>
</gene>
<organism evidence="2 3">
    <name type="scientific">Saccharopolyspora erythraea</name>
    <name type="common">Streptomyces erythraeus</name>
    <dbReference type="NCBI Taxonomy" id="1836"/>
    <lineage>
        <taxon>Bacteria</taxon>
        <taxon>Bacillati</taxon>
        <taxon>Actinomycetota</taxon>
        <taxon>Actinomycetes</taxon>
        <taxon>Pseudonocardiales</taxon>
        <taxon>Pseudonocardiaceae</taxon>
        <taxon>Saccharopolyspora</taxon>
    </lineage>
</organism>
<reference evidence="2 3" key="1">
    <citation type="journal article" date="2019" name="Int. J. Syst. Evol. Microbiol.">
        <title>The Global Catalogue of Microorganisms (GCM) 10K type strain sequencing project: providing services to taxonomists for standard genome sequencing and annotation.</title>
        <authorList>
            <consortium name="The Broad Institute Genomics Platform"/>
            <consortium name="The Broad Institute Genome Sequencing Center for Infectious Disease"/>
            <person name="Wu L."/>
            <person name="Ma J."/>
        </authorList>
    </citation>
    <scope>NUCLEOTIDE SEQUENCE [LARGE SCALE GENOMIC DNA]</scope>
    <source>
        <strain evidence="2 3">JCM 10303</strain>
    </source>
</reference>
<evidence type="ECO:0008006" key="4">
    <source>
        <dbReference type="Google" id="ProtNLM"/>
    </source>
</evidence>
<name>A0ABN1DBL2_SACER</name>
<protein>
    <recommendedName>
        <fullName evidence="4">Secreted protein</fullName>
    </recommendedName>
</protein>
<sequence>MAKSPIPMMKTGGGLLPKFVGALLTLAFLAMVIKQPAAAAEMLTGAGAALGAAVEGLMSFLLQLGK</sequence>
<dbReference type="EMBL" id="BAAAGS010000029">
    <property type="protein sequence ID" value="GAA0538823.1"/>
    <property type="molecule type" value="Genomic_DNA"/>
</dbReference>
<dbReference type="RefSeq" id="WP_011875231.1">
    <property type="nucleotide sequence ID" value="NZ_CP069353.1"/>
</dbReference>
<keyword evidence="1" id="KW-0472">Membrane</keyword>
<feature type="transmembrane region" description="Helical" evidence="1">
    <location>
        <begin position="49"/>
        <end position="65"/>
    </location>
</feature>
<evidence type="ECO:0000313" key="2">
    <source>
        <dbReference type="EMBL" id="GAA0538823.1"/>
    </source>
</evidence>
<keyword evidence="3" id="KW-1185">Reference proteome</keyword>
<keyword evidence="1" id="KW-0812">Transmembrane</keyword>
<comment type="caution">
    <text evidence="2">The sequence shown here is derived from an EMBL/GenBank/DDBJ whole genome shotgun (WGS) entry which is preliminary data.</text>
</comment>